<dbReference type="EMBL" id="CP158259">
    <property type="protein sequence ID" value="XDJ61402.1"/>
    <property type="molecule type" value="Genomic_DNA"/>
</dbReference>
<evidence type="ECO:0000313" key="2">
    <source>
        <dbReference type="EMBL" id="XDJ45619.1"/>
    </source>
</evidence>
<name>A0AB39DS38_9BURK</name>
<keyword evidence="1" id="KW-0812">Transmembrane</keyword>
<evidence type="ECO:0000313" key="5">
    <source>
        <dbReference type="EMBL" id="XDJ78447.1"/>
    </source>
</evidence>
<dbReference type="AlphaFoldDB" id="A0AB39DS38"/>
<evidence type="ECO:0000313" key="8">
    <source>
        <dbReference type="EMBL" id="XDJ90115.1"/>
    </source>
</evidence>
<dbReference type="PROSITE" id="PS00409">
    <property type="entry name" value="PROKAR_NTER_METHYL"/>
    <property type="match status" value="1"/>
</dbReference>
<keyword evidence="1" id="KW-1133">Transmembrane helix</keyword>
<dbReference type="RefSeq" id="WP_368641940.1">
    <property type="nucleotide sequence ID" value="NZ_CP158253.1"/>
</dbReference>
<dbReference type="SUPFAM" id="SSF54523">
    <property type="entry name" value="Pili subunits"/>
    <property type="match status" value="1"/>
</dbReference>
<dbReference type="EMBL" id="CP158271">
    <property type="protein sequence ID" value="XDJ93347.1"/>
    <property type="molecule type" value="Genomic_DNA"/>
</dbReference>
<dbReference type="EMBL" id="CP158269">
    <property type="protein sequence ID" value="XDJ88741.1"/>
    <property type="molecule type" value="Genomic_DNA"/>
</dbReference>
<dbReference type="EMBL" id="CP158258">
    <property type="protein sequence ID" value="XDJ58046.1"/>
    <property type="molecule type" value="Genomic_DNA"/>
</dbReference>
<evidence type="ECO:0000313" key="7">
    <source>
        <dbReference type="EMBL" id="XDJ88741.1"/>
    </source>
</evidence>
<keyword evidence="1" id="KW-0472">Membrane</keyword>
<evidence type="ECO:0000256" key="1">
    <source>
        <dbReference type="SAM" id="Phobius"/>
    </source>
</evidence>
<dbReference type="InterPro" id="IPR045584">
    <property type="entry name" value="Pilin-like"/>
</dbReference>
<gene>
    <name evidence="3" type="ORF">ABRY90_12390</name>
    <name evidence="4" type="ORF">ABRY92_01885</name>
    <name evidence="9" type="ORF">ABRY95_13400</name>
    <name evidence="7" type="ORF">ABRY98_04000</name>
    <name evidence="2" type="ORF">ABRZ02_04840</name>
    <name evidence="6" type="ORF">ABRZ08_00440</name>
    <name evidence="5" type="ORF">ABRZ10_06545</name>
    <name evidence="8" type="ORF">ABRZ12_10640</name>
</gene>
<dbReference type="EMBL" id="CP158270">
    <property type="protein sequence ID" value="XDJ90115.1"/>
    <property type="molecule type" value="Genomic_DNA"/>
</dbReference>
<dbReference type="EMBL" id="CP158265">
    <property type="protein sequence ID" value="XDJ78447.1"/>
    <property type="molecule type" value="Genomic_DNA"/>
</dbReference>
<reference evidence="3" key="1">
    <citation type="submission" date="2024-05" db="EMBL/GenBank/DDBJ databases">
        <authorList>
            <person name="Luo Y.-C."/>
            <person name="Nicholds J."/>
            <person name="Mortimer T."/>
            <person name="Maboni G."/>
        </authorList>
    </citation>
    <scope>NUCLEOTIDE SEQUENCE</scope>
    <source>
        <strain evidence="9">124953</strain>
        <strain evidence="8">130308</strain>
        <strain evidence="7">130416</strain>
        <strain evidence="6">140124</strain>
        <strain evidence="5">143769</strain>
        <strain evidence="4">145852</strain>
        <strain evidence="3">148131</strain>
        <strain evidence="2">153271</strain>
    </source>
</reference>
<proteinExistence type="predicted"/>
<evidence type="ECO:0000313" key="9">
    <source>
        <dbReference type="EMBL" id="XDJ93347.1"/>
    </source>
</evidence>
<organism evidence="3">
    <name type="scientific">Castellaniella ginsengisoli</name>
    <dbReference type="NCBI Taxonomy" id="546114"/>
    <lineage>
        <taxon>Bacteria</taxon>
        <taxon>Pseudomonadati</taxon>
        <taxon>Pseudomonadota</taxon>
        <taxon>Betaproteobacteria</taxon>
        <taxon>Burkholderiales</taxon>
        <taxon>Alcaligenaceae</taxon>
        <taxon>Castellaniella</taxon>
    </lineage>
</organism>
<evidence type="ECO:0000313" key="3">
    <source>
        <dbReference type="EMBL" id="XDJ58046.1"/>
    </source>
</evidence>
<dbReference type="NCBIfam" id="TIGR02532">
    <property type="entry name" value="IV_pilin_GFxxxE"/>
    <property type="match status" value="1"/>
</dbReference>
<sequence length="187" mass="20321">MFFPWVPTANLGARAWMPRSGSIRVDPQRGFTLLETMIVLLIMGVAMGAASVSALGDSQMRTLRQDAQRLAGLFVTAQAEARAGGARIAWRSGARGFAFERLPRPLVLPARVAARSARVRDERFAADTPLRPRAWLSEGPVSVDIQPDGDLVFDGDWVHGPLDVTLSAGGRTVRISRSGNGRYKVRP</sequence>
<dbReference type="Pfam" id="PF07963">
    <property type="entry name" value="N_methyl"/>
    <property type="match status" value="1"/>
</dbReference>
<evidence type="ECO:0000313" key="6">
    <source>
        <dbReference type="EMBL" id="XDJ85363.1"/>
    </source>
</evidence>
<dbReference type="InterPro" id="IPR012902">
    <property type="entry name" value="N_methyl_site"/>
</dbReference>
<accession>A0AB39DS38</accession>
<evidence type="ECO:0000313" key="4">
    <source>
        <dbReference type="EMBL" id="XDJ61402.1"/>
    </source>
</evidence>
<protein>
    <submittedName>
        <fullName evidence="3">Prepilin-type N-terminal cleavage/methylation domain-containing protein</fullName>
    </submittedName>
</protein>
<dbReference type="EMBL" id="CP158253">
    <property type="protein sequence ID" value="XDJ45619.1"/>
    <property type="molecule type" value="Genomic_DNA"/>
</dbReference>
<feature type="transmembrane region" description="Helical" evidence="1">
    <location>
        <begin position="37"/>
        <end position="55"/>
    </location>
</feature>
<dbReference type="EMBL" id="CP158268">
    <property type="protein sequence ID" value="XDJ85363.1"/>
    <property type="molecule type" value="Genomic_DNA"/>
</dbReference>